<dbReference type="SUPFAM" id="SSF52172">
    <property type="entry name" value="CheY-like"/>
    <property type="match status" value="1"/>
</dbReference>
<comment type="caution">
    <text evidence="6">The sequence shown here is derived from an EMBL/GenBank/DDBJ whole genome shotgun (WGS) entry which is preliminary data.</text>
</comment>
<dbReference type="AlphaFoldDB" id="A0A0J1JZD3"/>
<dbReference type="PANTHER" id="PTHR32071">
    <property type="entry name" value="TRANSCRIPTIONAL REGULATORY PROTEIN"/>
    <property type="match status" value="1"/>
</dbReference>
<evidence type="ECO:0000256" key="3">
    <source>
        <dbReference type="ARBA" id="ARBA00023015"/>
    </source>
</evidence>
<dbReference type="InterPro" id="IPR027417">
    <property type="entry name" value="P-loop_NTPase"/>
</dbReference>
<feature type="domain" description="Sigma-54 factor interaction" evidence="5">
    <location>
        <begin position="146"/>
        <end position="364"/>
    </location>
</feature>
<sequence>MDKVKKNNSLLGTLLVLGSGDIPWSTALERAGWLCHRCDDLRAAENLLLETGPCIGVVDLTRDDFSLQGIAGVITRNKQARWLALVRDDQLQHDAICQFIVSFCIDYFTAPVPESQLLKTIGHQLGMLRLERRVWPQLGQFGQHGLQGEQTAMKKLRHQVKRLAMSDMPVLIQGEIGTGKELVAQAIHQASTRSKGAFVIVNCESLDSRWMLEANSNQPERCCFDAADNGVLYLDEISALSPARQQELLRLLKDERFTTECGRVIDLRFRLIAATRYTPEELLESGCLREELYYRLNILSLTVPALRERGDDIVLLAEYLLLKFARQYNSPVKHITEEAKRLISSYSWPGNVRELISQIKRAILLADGKELDDEHFDLPRLADDRQSLKKIREDSERGALLAVLENNKGQISAAARELGVSRATMYRLLNKHDLVPPPRHFRQS</sequence>
<dbReference type="CDD" id="cd00009">
    <property type="entry name" value="AAA"/>
    <property type="match status" value="1"/>
</dbReference>
<evidence type="ECO:0000313" key="6">
    <source>
        <dbReference type="EMBL" id="KLV07597.1"/>
    </source>
</evidence>
<dbReference type="InterPro" id="IPR045343">
    <property type="entry name" value="VpsR"/>
</dbReference>
<keyword evidence="2" id="KW-0067">ATP-binding</keyword>
<keyword evidence="1" id="KW-0547">Nucleotide-binding</keyword>
<dbReference type="Pfam" id="PF20161">
    <property type="entry name" value="VpsR"/>
    <property type="match status" value="1"/>
</dbReference>
<evidence type="ECO:0000256" key="1">
    <source>
        <dbReference type="ARBA" id="ARBA00022741"/>
    </source>
</evidence>
<dbReference type="PRINTS" id="PR01590">
    <property type="entry name" value="HTHFIS"/>
</dbReference>
<dbReference type="Gene3D" id="3.40.50.300">
    <property type="entry name" value="P-loop containing nucleotide triphosphate hydrolases"/>
    <property type="match status" value="1"/>
</dbReference>
<evidence type="ECO:0000256" key="4">
    <source>
        <dbReference type="ARBA" id="ARBA00023163"/>
    </source>
</evidence>
<dbReference type="Pfam" id="PF02954">
    <property type="entry name" value="HTH_8"/>
    <property type="match status" value="1"/>
</dbReference>
<dbReference type="InterPro" id="IPR009057">
    <property type="entry name" value="Homeodomain-like_sf"/>
</dbReference>
<name>A0A0J1JZD3_9GAMM</name>
<dbReference type="SUPFAM" id="SSF46689">
    <property type="entry name" value="Homeodomain-like"/>
    <property type="match status" value="1"/>
</dbReference>
<dbReference type="GO" id="GO:0005524">
    <property type="term" value="F:ATP binding"/>
    <property type="evidence" value="ECO:0007669"/>
    <property type="project" value="UniProtKB-KW"/>
</dbReference>
<evidence type="ECO:0000313" key="7">
    <source>
        <dbReference type="Proteomes" id="UP000035909"/>
    </source>
</evidence>
<keyword evidence="7" id="KW-1185">Reference proteome</keyword>
<dbReference type="PROSITE" id="PS50045">
    <property type="entry name" value="SIGMA54_INTERACT_4"/>
    <property type="match status" value="1"/>
</dbReference>
<keyword evidence="4" id="KW-0804">Transcription</keyword>
<dbReference type="Pfam" id="PF00158">
    <property type="entry name" value="Sigma54_activat"/>
    <property type="match status" value="1"/>
</dbReference>
<dbReference type="PATRIC" id="fig|320778.3.peg.3708"/>
<protein>
    <submittedName>
        <fullName evidence="6">Fis family transcriptional regulator</fullName>
    </submittedName>
</protein>
<evidence type="ECO:0000256" key="2">
    <source>
        <dbReference type="ARBA" id="ARBA00022840"/>
    </source>
</evidence>
<gene>
    <name evidence="6" type="ORF">ABT57_17030</name>
</gene>
<dbReference type="PANTHER" id="PTHR32071:SF120">
    <property type="entry name" value="TRANSCRIPTIONAL REGULATOR-RELATED"/>
    <property type="match status" value="1"/>
</dbReference>
<proteinExistence type="predicted"/>
<dbReference type="SUPFAM" id="SSF52540">
    <property type="entry name" value="P-loop containing nucleoside triphosphate hydrolases"/>
    <property type="match status" value="1"/>
</dbReference>
<dbReference type="InterPro" id="IPR011006">
    <property type="entry name" value="CheY-like_superfamily"/>
</dbReference>
<dbReference type="InterPro" id="IPR058031">
    <property type="entry name" value="AAA_lid_NorR"/>
</dbReference>
<dbReference type="GO" id="GO:0006355">
    <property type="term" value="P:regulation of DNA-templated transcription"/>
    <property type="evidence" value="ECO:0007669"/>
    <property type="project" value="InterPro"/>
</dbReference>
<dbReference type="STRING" id="320778.ABT57_17030"/>
<dbReference type="EMBL" id="LDOU01000016">
    <property type="protein sequence ID" value="KLV07597.1"/>
    <property type="molecule type" value="Genomic_DNA"/>
</dbReference>
<dbReference type="RefSeq" id="WP_047886468.1">
    <property type="nucleotide sequence ID" value="NZ_CP071325.1"/>
</dbReference>
<dbReference type="Pfam" id="PF25601">
    <property type="entry name" value="AAA_lid_14"/>
    <property type="match status" value="1"/>
</dbReference>
<dbReference type="InterPro" id="IPR003593">
    <property type="entry name" value="AAA+_ATPase"/>
</dbReference>
<dbReference type="OrthoDB" id="9804019at2"/>
<dbReference type="Gene3D" id="1.10.8.60">
    <property type="match status" value="1"/>
</dbReference>
<evidence type="ECO:0000259" key="5">
    <source>
        <dbReference type="PROSITE" id="PS50045"/>
    </source>
</evidence>
<dbReference type="InterPro" id="IPR002078">
    <property type="entry name" value="Sigma_54_int"/>
</dbReference>
<keyword evidence="3" id="KW-0805">Transcription regulation</keyword>
<accession>A0A0J1JZD3</accession>
<organism evidence="6 7">
    <name type="scientific">Photobacterium ganghwense</name>
    <dbReference type="NCBI Taxonomy" id="320778"/>
    <lineage>
        <taxon>Bacteria</taxon>
        <taxon>Pseudomonadati</taxon>
        <taxon>Pseudomonadota</taxon>
        <taxon>Gammaproteobacteria</taxon>
        <taxon>Vibrionales</taxon>
        <taxon>Vibrionaceae</taxon>
        <taxon>Photobacterium</taxon>
    </lineage>
</organism>
<dbReference type="InterPro" id="IPR002197">
    <property type="entry name" value="HTH_Fis"/>
</dbReference>
<reference evidence="6 7" key="1">
    <citation type="submission" date="2015-05" db="EMBL/GenBank/DDBJ databases">
        <title>Photobacterium galathea sp. nov.</title>
        <authorList>
            <person name="Machado H."/>
            <person name="Gram L."/>
        </authorList>
    </citation>
    <scope>NUCLEOTIDE SEQUENCE [LARGE SCALE GENOMIC DNA]</scope>
    <source>
        <strain evidence="6 7">DSM 22954</strain>
    </source>
</reference>
<dbReference type="GO" id="GO:0043565">
    <property type="term" value="F:sequence-specific DNA binding"/>
    <property type="evidence" value="ECO:0007669"/>
    <property type="project" value="InterPro"/>
</dbReference>
<dbReference type="Proteomes" id="UP000035909">
    <property type="component" value="Unassembled WGS sequence"/>
</dbReference>
<dbReference type="Gene3D" id="1.10.10.60">
    <property type="entry name" value="Homeodomain-like"/>
    <property type="match status" value="1"/>
</dbReference>
<dbReference type="SMART" id="SM00382">
    <property type="entry name" value="AAA"/>
    <property type="match status" value="1"/>
</dbReference>